<keyword evidence="1" id="KW-0175">Coiled coil</keyword>
<organism evidence="2 3">
    <name type="scientific">Chiloscyllium punctatum</name>
    <name type="common">Brownbanded bambooshark</name>
    <name type="synonym">Hemiscyllium punctatum</name>
    <dbReference type="NCBI Taxonomy" id="137246"/>
    <lineage>
        <taxon>Eukaryota</taxon>
        <taxon>Metazoa</taxon>
        <taxon>Chordata</taxon>
        <taxon>Craniata</taxon>
        <taxon>Vertebrata</taxon>
        <taxon>Chondrichthyes</taxon>
        <taxon>Elasmobranchii</taxon>
        <taxon>Galeomorphii</taxon>
        <taxon>Galeoidea</taxon>
        <taxon>Orectolobiformes</taxon>
        <taxon>Hemiscylliidae</taxon>
        <taxon>Chiloscyllium</taxon>
    </lineage>
</organism>
<dbReference type="EMBL" id="BEZZ01000132">
    <property type="protein sequence ID" value="GCC26644.1"/>
    <property type="molecule type" value="Genomic_DNA"/>
</dbReference>
<dbReference type="GO" id="GO:0005829">
    <property type="term" value="C:cytosol"/>
    <property type="evidence" value="ECO:0007669"/>
    <property type="project" value="GOC"/>
</dbReference>
<dbReference type="AlphaFoldDB" id="A0A401S8B6"/>
<evidence type="ECO:0008006" key="4">
    <source>
        <dbReference type="Google" id="ProtNLM"/>
    </source>
</evidence>
<name>A0A401S8B6_CHIPU</name>
<dbReference type="OMA" id="IQQSAHT"/>
<sequence>MTQNRRCTVKMDDDEFGGFEAAESFEDGEMGPQSVSPAIPWAAFSTGQAVELAQSSSDILDHQTAQSVGSCSAEAVSLPEDESNYALRAESGENAFLEQATLMEKSKHVQQMPQSSLIIVPPSTSLPEKREPVGVLAHHMAPVEIDKVEACYKETSEMIEAKLSTAEEKELGIKEEMFETYSKLEEHLLEKETEQISYEDCYNQIQGKHKQELEDLRKAGHDALSIIIEEFKALTKSAVQQQQEASRIHLQSATERQLQKCEELLNTQHERLLDLLEEEKCALQNKIKEALEEQAKQHKNTLERCIAEERLRSTEAMGEVVKAEKEIIMEAVLKAVQEERERMEKIQLEKRELWEIERCKDQEKFEQAIQAAFQVEREKNQEAIREAVNQERKRAEKAVTEAIQNAREDTIKYIKEQKRLDQVARQRNLASLELFLSCAQRQLSALLEDIPVATEQDSEQP</sequence>
<dbReference type="PANTHER" id="PTHR35072">
    <property type="entry name" value="COILED-COIL DOMAIN-CONTAINING PROTEIN 91"/>
    <property type="match status" value="1"/>
</dbReference>
<evidence type="ECO:0000256" key="1">
    <source>
        <dbReference type="SAM" id="Coils"/>
    </source>
</evidence>
<dbReference type="InterPro" id="IPR034592">
    <property type="entry name" value="CCDC91"/>
</dbReference>
<gene>
    <name evidence="2" type="ORF">chiPu_0005062</name>
</gene>
<dbReference type="STRING" id="137246.A0A401S8B6"/>
<evidence type="ECO:0000313" key="3">
    <source>
        <dbReference type="Proteomes" id="UP000287033"/>
    </source>
</evidence>
<protein>
    <recommendedName>
        <fullName evidence="4">Coiled-coil domain-containing protein 91</fullName>
    </recommendedName>
</protein>
<keyword evidence="3" id="KW-1185">Reference proteome</keyword>
<dbReference type="OrthoDB" id="6146069at2759"/>
<feature type="coiled-coil region" evidence="1">
    <location>
        <begin position="258"/>
        <end position="349"/>
    </location>
</feature>
<dbReference type="GO" id="GO:0090160">
    <property type="term" value="P:Golgi to lysosome transport"/>
    <property type="evidence" value="ECO:0007669"/>
    <property type="project" value="TreeGrafter"/>
</dbReference>
<feature type="coiled-coil region" evidence="1">
    <location>
        <begin position="373"/>
        <end position="405"/>
    </location>
</feature>
<dbReference type="PANTHER" id="PTHR35072:SF1">
    <property type="entry name" value="COILED-COIL DOMAIN-CONTAINING PROTEIN 91"/>
    <property type="match status" value="1"/>
</dbReference>
<accession>A0A401S8B6</accession>
<dbReference type="Proteomes" id="UP000287033">
    <property type="component" value="Unassembled WGS sequence"/>
</dbReference>
<reference evidence="2 3" key="1">
    <citation type="journal article" date="2018" name="Nat. Ecol. Evol.">
        <title>Shark genomes provide insights into elasmobranch evolution and the origin of vertebrates.</title>
        <authorList>
            <person name="Hara Y"/>
            <person name="Yamaguchi K"/>
            <person name="Onimaru K"/>
            <person name="Kadota M"/>
            <person name="Koyanagi M"/>
            <person name="Keeley SD"/>
            <person name="Tatsumi K"/>
            <person name="Tanaka K"/>
            <person name="Motone F"/>
            <person name="Kageyama Y"/>
            <person name="Nozu R"/>
            <person name="Adachi N"/>
            <person name="Nishimura O"/>
            <person name="Nakagawa R"/>
            <person name="Tanegashima C"/>
            <person name="Kiyatake I"/>
            <person name="Matsumoto R"/>
            <person name="Murakumo K"/>
            <person name="Nishida K"/>
            <person name="Terakita A"/>
            <person name="Kuratani S"/>
            <person name="Sato K"/>
            <person name="Hyodo S Kuraku.S."/>
        </authorList>
    </citation>
    <scope>NUCLEOTIDE SEQUENCE [LARGE SCALE GENOMIC DNA]</scope>
</reference>
<evidence type="ECO:0000313" key="2">
    <source>
        <dbReference type="EMBL" id="GCC26644.1"/>
    </source>
</evidence>
<comment type="caution">
    <text evidence="2">The sequence shown here is derived from an EMBL/GenBank/DDBJ whole genome shotgun (WGS) entry which is preliminary data.</text>
</comment>
<dbReference type="GO" id="GO:0005802">
    <property type="term" value="C:trans-Golgi network"/>
    <property type="evidence" value="ECO:0007669"/>
    <property type="project" value="TreeGrafter"/>
</dbReference>
<proteinExistence type="predicted"/>